<dbReference type="AlphaFoldDB" id="A0AAW2MDJ3"/>
<feature type="region of interest" description="Disordered" evidence="1">
    <location>
        <begin position="1"/>
        <end position="20"/>
    </location>
</feature>
<dbReference type="PANTHER" id="PTHR11439:SF496">
    <property type="entry name" value="RNA-DIRECTED DNA POLYMERASE"/>
    <property type="match status" value="1"/>
</dbReference>
<evidence type="ECO:0000256" key="1">
    <source>
        <dbReference type="SAM" id="MobiDB-lite"/>
    </source>
</evidence>
<evidence type="ECO:0000313" key="2">
    <source>
        <dbReference type="EMBL" id="KAL0329191.1"/>
    </source>
</evidence>
<feature type="compositionally biased region" description="Polar residues" evidence="1">
    <location>
        <begin position="9"/>
        <end position="18"/>
    </location>
</feature>
<gene>
    <name evidence="2" type="ORF">Sradi_4905800</name>
</gene>
<proteinExistence type="predicted"/>
<name>A0AAW2MDJ3_SESRA</name>
<dbReference type="PANTHER" id="PTHR11439">
    <property type="entry name" value="GAG-POL-RELATED RETROTRANSPOSON"/>
    <property type="match status" value="1"/>
</dbReference>
<reference evidence="2" key="2">
    <citation type="journal article" date="2024" name="Plant">
        <title>Genomic evolution and insights into agronomic trait innovations of Sesamum species.</title>
        <authorList>
            <person name="Miao H."/>
            <person name="Wang L."/>
            <person name="Qu L."/>
            <person name="Liu H."/>
            <person name="Sun Y."/>
            <person name="Le M."/>
            <person name="Wang Q."/>
            <person name="Wei S."/>
            <person name="Zheng Y."/>
            <person name="Lin W."/>
            <person name="Duan Y."/>
            <person name="Cao H."/>
            <person name="Xiong S."/>
            <person name="Wang X."/>
            <person name="Wei L."/>
            <person name="Li C."/>
            <person name="Ma Q."/>
            <person name="Ju M."/>
            <person name="Zhao R."/>
            <person name="Li G."/>
            <person name="Mu C."/>
            <person name="Tian Q."/>
            <person name="Mei H."/>
            <person name="Zhang T."/>
            <person name="Gao T."/>
            <person name="Zhang H."/>
        </authorList>
    </citation>
    <scope>NUCLEOTIDE SEQUENCE</scope>
    <source>
        <strain evidence="2">G02</strain>
    </source>
</reference>
<sequence length="298" mass="33765">MLLEESREPPQQNNTTSFEPLVPTNGVPILCRSTRISRPVERYRFVRLTNQLDNDPKTYREVMSDIDSGKWLEAMKSEMDSMGLNQVWTLVDPSKGLKPVGCKWVIQRDLYESTGGFHFCWRRTERLSSPKDMGESSYILGIKIYRDRSRRMLGLTQSSYIEKVLKKFKTENSNKGFLPMRHGIMLSKKESPKPDEDLKRILDILYASAVESIQYVVPCTRPDVAYALSVKSRYQLILGGYSNASFQSDDDNAKSQSGFVFKLNGGVVAWKSSKQAITADSTTEAEYIAALEAAKEAV</sequence>
<dbReference type="EMBL" id="JACGWJ010000022">
    <property type="protein sequence ID" value="KAL0329191.1"/>
    <property type="molecule type" value="Genomic_DNA"/>
</dbReference>
<reference evidence="2" key="1">
    <citation type="submission" date="2020-06" db="EMBL/GenBank/DDBJ databases">
        <authorList>
            <person name="Li T."/>
            <person name="Hu X."/>
            <person name="Zhang T."/>
            <person name="Song X."/>
            <person name="Zhang H."/>
            <person name="Dai N."/>
            <person name="Sheng W."/>
            <person name="Hou X."/>
            <person name="Wei L."/>
        </authorList>
    </citation>
    <scope>NUCLEOTIDE SEQUENCE</scope>
    <source>
        <strain evidence="2">G02</strain>
        <tissue evidence="2">Leaf</tissue>
    </source>
</reference>
<dbReference type="CDD" id="cd09272">
    <property type="entry name" value="RNase_HI_RT_Ty1"/>
    <property type="match status" value="1"/>
</dbReference>
<organism evidence="2">
    <name type="scientific">Sesamum radiatum</name>
    <name type="common">Black benniseed</name>
    <dbReference type="NCBI Taxonomy" id="300843"/>
    <lineage>
        <taxon>Eukaryota</taxon>
        <taxon>Viridiplantae</taxon>
        <taxon>Streptophyta</taxon>
        <taxon>Embryophyta</taxon>
        <taxon>Tracheophyta</taxon>
        <taxon>Spermatophyta</taxon>
        <taxon>Magnoliopsida</taxon>
        <taxon>eudicotyledons</taxon>
        <taxon>Gunneridae</taxon>
        <taxon>Pentapetalae</taxon>
        <taxon>asterids</taxon>
        <taxon>lamiids</taxon>
        <taxon>Lamiales</taxon>
        <taxon>Pedaliaceae</taxon>
        <taxon>Sesamum</taxon>
    </lineage>
</organism>
<accession>A0AAW2MDJ3</accession>
<comment type="caution">
    <text evidence="2">The sequence shown here is derived from an EMBL/GenBank/DDBJ whole genome shotgun (WGS) entry which is preliminary data.</text>
</comment>
<protein>
    <submittedName>
        <fullName evidence="2">Retrovirus-related Pol polyprotein from transposon TNT 1-94</fullName>
    </submittedName>
</protein>